<dbReference type="InterPro" id="IPR006976">
    <property type="entry name" value="VanZ-like"/>
</dbReference>
<dbReference type="InterPro" id="IPR053150">
    <property type="entry name" value="Teicoplanin_resist-assoc"/>
</dbReference>
<evidence type="ECO:0000313" key="4">
    <source>
        <dbReference type="Proteomes" id="UP001549104"/>
    </source>
</evidence>
<organism evidence="3 4">
    <name type="scientific">Sporosarcina psychrophila</name>
    <name type="common">Bacillus psychrophilus</name>
    <dbReference type="NCBI Taxonomy" id="1476"/>
    <lineage>
        <taxon>Bacteria</taxon>
        <taxon>Bacillati</taxon>
        <taxon>Bacillota</taxon>
        <taxon>Bacilli</taxon>
        <taxon>Bacillales</taxon>
        <taxon>Caryophanaceae</taxon>
        <taxon>Sporosarcina</taxon>
    </lineage>
</organism>
<dbReference type="PANTHER" id="PTHR36834">
    <property type="entry name" value="MEMBRANE PROTEIN-RELATED"/>
    <property type="match status" value="1"/>
</dbReference>
<evidence type="ECO:0000313" key="3">
    <source>
        <dbReference type="EMBL" id="MET3655149.1"/>
    </source>
</evidence>
<dbReference type="EMBL" id="JBEPME010000001">
    <property type="protein sequence ID" value="MET3655149.1"/>
    <property type="molecule type" value="Genomic_DNA"/>
</dbReference>
<feature type="transmembrane region" description="Helical" evidence="1">
    <location>
        <begin position="114"/>
        <end position="135"/>
    </location>
</feature>
<name>A0ABV2K245_SPOPS</name>
<dbReference type="PANTHER" id="PTHR36834:SF1">
    <property type="entry name" value="INTEGRAL MEMBRANE PROTEIN"/>
    <property type="match status" value="1"/>
</dbReference>
<comment type="caution">
    <text evidence="3">The sequence shown here is derived from an EMBL/GenBank/DDBJ whole genome shotgun (WGS) entry which is preliminary data.</text>
</comment>
<accession>A0ABV2K245</accession>
<reference evidence="3 4" key="1">
    <citation type="submission" date="2024-06" db="EMBL/GenBank/DDBJ databases">
        <title>Sorghum-associated microbial communities from plants grown in Nebraska, USA.</title>
        <authorList>
            <person name="Schachtman D."/>
        </authorList>
    </citation>
    <scope>NUCLEOTIDE SEQUENCE [LARGE SCALE GENOMIC DNA]</scope>
    <source>
        <strain evidence="3 4">1288</strain>
    </source>
</reference>
<keyword evidence="1" id="KW-1133">Transmembrane helix</keyword>
<feature type="transmembrane region" description="Helical" evidence="1">
    <location>
        <begin position="179"/>
        <end position="200"/>
    </location>
</feature>
<keyword evidence="4" id="KW-1185">Reference proteome</keyword>
<feature type="domain" description="VanZ-like" evidence="2">
    <location>
        <begin position="48"/>
        <end position="196"/>
    </location>
</feature>
<feature type="transmembrane region" description="Helical" evidence="1">
    <location>
        <begin position="303"/>
        <end position="322"/>
    </location>
</feature>
<sequence>MQTHIMPIFIAFIVCFMLASFLTLPWAIYQYRKYGYISFWRTFLIISFLFYSLSAFFLVILPLPIVRNNCQFADPIMSYMQLRPFQFIQDIAHDTGVVWSRPSSYKSLVGALSVYQVVFNVLLLFPAGVFLRYLFKTKDKWFYVIFIGFGVSLFFEITQLTGVFGIFTCPYRLFDVDDLMANTLGTFLGFLFAPLFLAFIPSRDKLNEEDETHMNEEQSTIGAQLFGLVLDIILVRFITGVVMNVMKWTGTFTEFALFTVVLFVGIVIVPMIWKGYTLGSRIVRMKLQPDTTKWFTSLSRRYLAIYLPYFFSGLAGVANQFASQAELLLLLFSIGLVFLSVLLWMTVIGHILIRWIKKDKPLYFNEYSNIISLRRHTKN</sequence>
<feature type="transmembrane region" description="Helical" evidence="1">
    <location>
        <begin position="221"/>
        <end position="243"/>
    </location>
</feature>
<dbReference type="Pfam" id="PF04892">
    <property type="entry name" value="VanZ"/>
    <property type="match status" value="1"/>
</dbReference>
<keyword evidence="1" id="KW-0812">Transmembrane</keyword>
<dbReference type="RefSeq" id="WP_067213501.1">
    <property type="nucleotide sequence ID" value="NZ_CP014616.1"/>
</dbReference>
<evidence type="ECO:0000256" key="1">
    <source>
        <dbReference type="SAM" id="Phobius"/>
    </source>
</evidence>
<feature type="transmembrane region" description="Helical" evidence="1">
    <location>
        <begin position="43"/>
        <end position="65"/>
    </location>
</feature>
<keyword evidence="1" id="KW-0472">Membrane</keyword>
<feature type="transmembrane region" description="Helical" evidence="1">
    <location>
        <begin position="328"/>
        <end position="353"/>
    </location>
</feature>
<gene>
    <name evidence="3" type="ORF">ABIC55_000233</name>
</gene>
<protein>
    <submittedName>
        <fullName evidence="3">Glycopeptide antibiotics resistance protein</fullName>
    </submittedName>
</protein>
<proteinExistence type="predicted"/>
<evidence type="ECO:0000259" key="2">
    <source>
        <dbReference type="Pfam" id="PF04892"/>
    </source>
</evidence>
<feature type="transmembrane region" description="Helical" evidence="1">
    <location>
        <begin position="255"/>
        <end position="276"/>
    </location>
</feature>
<feature type="transmembrane region" description="Helical" evidence="1">
    <location>
        <begin position="6"/>
        <end position="31"/>
    </location>
</feature>
<dbReference type="Proteomes" id="UP001549104">
    <property type="component" value="Unassembled WGS sequence"/>
</dbReference>
<feature type="transmembrane region" description="Helical" evidence="1">
    <location>
        <begin position="142"/>
        <end position="167"/>
    </location>
</feature>